<keyword evidence="2" id="KW-1185">Reference proteome</keyword>
<evidence type="ECO:0000313" key="1">
    <source>
        <dbReference type="EMBL" id="GAA0507525.1"/>
    </source>
</evidence>
<comment type="caution">
    <text evidence="1">The sequence shown here is derived from an EMBL/GenBank/DDBJ whole genome shotgun (WGS) entry which is preliminary data.</text>
</comment>
<name>A0ABN1BZB8_9DEIO</name>
<gene>
    <name evidence="1" type="ORF">GCM10008937_14230</name>
</gene>
<organism evidence="1 2">
    <name type="scientific">Deinococcus depolymerans</name>
    <dbReference type="NCBI Taxonomy" id="392408"/>
    <lineage>
        <taxon>Bacteria</taxon>
        <taxon>Thermotogati</taxon>
        <taxon>Deinococcota</taxon>
        <taxon>Deinococci</taxon>
        <taxon>Deinococcales</taxon>
        <taxon>Deinococcaceae</taxon>
        <taxon>Deinococcus</taxon>
    </lineage>
</organism>
<reference evidence="1 2" key="1">
    <citation type="journal article" date="2019" name="Int. J. Syst. Evol. Microbiol.">
        <title>The Global Catalogue of Microorganisms (GCM) 10K type strain sequencing project: providing services to taxonomists for standard genome sequencing and annotation.</title>
        <authorList>
            <consortium name="The Broad Institute Genomics Platform"/>
            <consortium name="The Broad Institute Genome Sequencing Center for Infectious Disease"/>
            <person name="Wu L."/>
            <person name="Ma J."/>
        </authorList>
    </citation>
    <scope>NUCLEOTIDE SEQUENCE [LARGE SCALE GENOMIC DNA]</scope>
    <source>
        <strain evidence="1 2">JCM 14368</strain>
    </source>
</reference>
<accession>A0ABN1BZB8</accession>
<protein>
    <submittedName>
        <fullName evidence="1">Uncharacterized protein</fullName>
    </submittedName>
</protein>
<sequence>MEWSADHSIRVDATRSVGAQATAGCGVGNPVLFRVEGETDGLRIIQTPIEWAAKTIQSERMRLVELLRRVGVKRVPDVEPAIR</sequence>
<proteinExistence type="predicted"/>
<dbReference type="Proteomes" id="UP001500191">
    <property type="component" value="Unassembled WGS sequence"/>
</dbReference>
<dbReference type="EMBL" id="BAAADB010000011">
    <property type="protein sequence ID" value="GAA0507525.1"/>
    <property type="molecule type" value="Genomic_DNA"/>
</dbReference>
<evidence type="ECO:0000313" key="2">
    <source>
        <dbReference type="Proteomes" id="UP001500191"/>
    </source>
</evidence>